<evidence type="ECO:0000313" key="3">
    <source>
        <dbReference type="Proteomes" id="UP000054324"/>
    </source>
</evidence>
<dbReference type="RefSeq" id="XP_009177414.1">
    <property type="nucleotide sequence ID" value="XM_009179150.1"/>
</dbReference>
<dbReference type="FunFam" id="1.10.340.70:FF:000003">
    <property type="entry name" value="Protein CBG25708"/>
    <property type="match status" value="1"/>
</dbReference>
<organism evidence="2 3">
    <name type="scientific">Opisthorchis viverrini</name>
    <name type="common">Southeast Asian liver fluke</name>
    <dbReference type="NCBI Taxonomy" id="6198"/>
    <lineage>
        <taxon>Eukaryota</taxon>
        <taxon>Metazoa</taxon>
        <taxon>Spiralia</taxon>
        <taxon>Lophotrochozoa</taxon>
        <taxon>Platyhelminthes</taxon>
        <taxon>Trematoda</taxon>
        <taxon>Digenea</taxon>
        <taxon>Opisthorchiida</taxon>
        <taxon>Opisthorchiata</taxon>
        <taxon>Opisthorchiidae</taxon>
        <taxon>Opisthorchis</taxon>
    </lineage>
</organism>
<sequence length="332" mass="38304">MQALLQQQQAQFSNSQAQFEKYQAKLIETLSQNFSKQAIAISAEPDNVPSPESLTQRITTKFEPEVHQILIENVGRLPVTVETIRKDTINEEILLEVMNYIQTKWPNGEISPKLRPFFNRRESLSIVDNCLMTGDGVVVPTKLGKQMMQQFHSGHPGTTRMKGLARSFVYWPQMDAEIEQFCQKCELFQMAAKAPPECPEQPWPKSKKPWERIHLDYADPVNGQTYLILVDSFTKWPDVFLLCNTTAQSMVDEVVKVFQNFGNPELIVTDNGTQFISTHFRQFCKENGIEQKFSPPYHPQSNGQAERVVNTFKLTHLKWEEKRRPAIRSNHF</sequence>
<keyword evidence="3" id="KW-1185">Reference proteome</keyword>
<dbReference type="Pfam" id="PF17921">
    <property type="entry name" value="Integrase_H2C2"/>
    <property type="match status" value="1"/>
</dbReference>
<dbReference type="KEGG" id="ovi:T265_12134"/>
<dbReference type="InterPro" id="IPR036397">
    <property type="entry name" value="RNaseH_sf"/>
</dbReference>
<dbReference type="CTD" id="20326302"/>
<dbReference type="GO" id="GO:0003676">
    <property type="term" value="F:nucleic acid binding"/>
    <property type="evidence" value="ECO:0007669"/>
    <property type="project" value="InterPro"/>
</dbReference>
<dbReference type="InterPro" id="IPR001584">
    <property type="entry name" value="Integrase_cat-core"/>
</dbReference>
<dbReference type="GO" id="GO:0015074">
    <property type="term" value="P:DNA integration"/>
    <property type="evidence" value="ECO:0007669"/>
    <property type="project" value="InterPro"/>
</dbReference>
<reference evidence="2 3" key="1">
    <citation type="submission" date="2013-11" db="EMBL/GenBank/DDBJ databases">
        <title>Opisthorchis viverrini - life in the bile duct.</title>
        <authorList>
            <person name="Young N.D."/>
            <person name="Nagarajan N."/>
            <person name="Lin S.J."/>
            <person name="Korhonen P.K."/>
            <person name="Jex A.R."/>
            <person name="Hall R.S."/>
            <person name="Safavi-Hemami H."/>
            <person name="Kaewkong W."/>
            <person name="Bertrand D."/>
            <person name="Gao S."/>
            <person name="Seet Q."/>
            <person name="Wongkham S."/>
            <person name="Teh B.T."/>
            <person name="Wongkham C."/>
            <person name="Intapan P.M."/>
            <person name="Maleewong W."/>
            <person name="Yang X."/>
            <person name="Hu M."/>
            <person name="Wang Z."/>
            <person name="Hofmann A."/>
            <person name="Sternberg P.W."/>
            <person name="Tan P."/>
            <person name="Wang J."/>
            <person name="Gasser R.B."/>
        </authorList>
    </citation>
    <scope>NUCLEOTIDE SEQUENCE [LARGE SCALE GENOMIC DNA]</scope>
</reference>
<dbReference type="InterPro" id="IPR041588">
    <property type="entry name" value="Integrase_H2C2"/>
</dbReference>
<dbReference type="Proteomes" id="UP000054324">
    <property type="component" value="Unassembled WGS sequence"/>
</dbReference>
<name>A0A074ZUG7_OPIVI</name>
<dbReference type="SUPFAM" id="SSF53098">
    <property type="entry name" value="Ribonuclease H-like"/>
    <property type="match status" value="1"/>
</dbReference>
<dbReference type="Pfam" id="PF00665">
    <property type="entry name" value="rve"/>
    <property type="match status" value="1"/>
</dbReference>
<accession>A0A074ZUG7</accession>
<evidence type="ECO:0000259" key="1">
    <source>
        <dbReference type="PROSITE" id="PS50994"/>
    </source>
</evidence>
<dbReference type="STRING" id="6198.A0A074ZUG7"/>
<dbReference type="OrthoDB" id="7758825at2759"/>
<dbReference type="PANTHER" id="PTHR37984:SF5">
    <property type="entry name" value="PROTEIN NYNRIN-LIKE"/>
    <property type="match status" value="1"/>
</dbReference>
<dbReference type="Gene3D" id="1.10.340.70">
    <property type="match status" value="1"/>
</dbReference>
<dbReference type="AlphaFoldDB" id="A0A074ZUG7"/>
<feature type="domain" description="Integrase catalytic" evidence="1">
    <location>
        <begin position="205"/>
        <end position="332"/>
    </location>
</feature>
<evidence type="ECO:0000313" key="2">
    <source>
        <dbReference type="EMBL" id="KER18839.1"/>
    </source>
</evidence>
<protein>
    <recommendedName>
        <fullName evidence="1">Integrase catalytic domain-containing protein</fullName>
    </recommendedName>
</protein>
<gene>
    <name evidence="2" type="ORF">T265_12134</name>
</gene>
<dbReference type="EMBL" id="KL597777">
    <property type="protein sequence ID" value="KER18839.1"/>
    <property type="molecule type" value="Genomic_DNA"/>
</dbReference>
<dbReference type="InterPro" id="IPR050951">
    <property type="entry name" value="Retrovirus_Pol_polyprotein"/>
</dbReference>
<dbReference type="PROSITE" id="PS50994">
    <property type="entry name" value="INTEGRASE"/>
    <property type="match status" value="1"/>
</dbReference>
<proteinExistence type="predicted"/>
<dbReference type="PANTHER" id="PTHR37984">
    <property type="entry name" value="PROTEIN CBG26694"/>
    <property type="match status" value="1"/>
</dbReference>
<dbReference type="InterPro" id="IPR012337">
    <property type="entry name" value="RNaseH-like_sf"/>
</dbReference>
<dbReference type="GeneID" id="20326302"/>
<dbReference type="Gene3D" id="3.30.420.10">
    <property type="entry name" value="Ribonuclease H-like superfamily/Ribonuclease H"/>
    <property type="match status" value="1"/>
</dbReference>